<evidence type="ECO:0000259" key="13">
    <source>
        <dbReference type="Pfam" id="PF18075"/>
    </source>
</evidence>
<feature type="transmembrane region" description="Helical" evidence="11">
    <location>
        <begin position="225"/>
        <end position="255"/>
    </location>
</feature>
<keyword evidence="9 10" id="KW-0131">Cell cycle</keyword>
<dbReference type="InterPro" id="IPR004513">
    <property type="entry name" value="FtsX"/>
</dbReference>
<dbReference type="Pfam" id="PF18075">
    <property type="entry name" value="FtsX_ECD"/>
    <property type="match status" value="1"/>
</dbReference>
<dbReference type="PANTHER" id="PTHR47755:SF1">
    <property type="entry name" value="CELL DIVISION PROTEIN FTSX"/>
    <property type="match status" value="1"/>
</dbReference>
<evidence type="ECO:0000256" key="10">
    <source>
        <dbReference type="PIRNR" id="PIRNR003097"/>
    </source>
</evidence>
<dbReference type="PANTHER" id="PTHR47755">
    <property type="entry name" value="CELL DIVISION PROTEIN FTSX"/>
    <property type="match status" value="1"/>
</dbReference>
<feature type="domain" description="FtsX extracellular" evidence="13">
    <location>
        <begin position="63"/>
        <end position="155"/>
    </location>
</feature>
<dbReference type="GO" id="GO:0005886">
    <property type="term" value="C:plasma membrane"/>
    <property type="evidence" value="ECO:0007669"/>
    <property type="project" value="UniProtKB-SubCell"/>
</dbReference>
<dbReference type="InterPro" id="IPR040690">
    <property type="entry name" value="FtsX_ECD"/>
</dbReference>
<keyword evidence="7 11" id="KW-1133">Transmembrane helix</keyword>
<evidence type="ECO:0000259" key="12">
    <source>
        <dbReference type="Pfam" id="PF02687"/>
    </source>
</evidence>
<dbReference type="Gene3D" id="3.30.70.3040">
    <property type="match status" value="1"/>
</dbReference>
<keyword evidence="8 10" id="KW-0472">Membrane</keyword>
<comment type="similarity">
    <text evidence="2 10">Belongs to the ABC-4 integral membrane protein family. FtsX subfamily.</text>
</comment>
<keyword evidence="4 10" id="KW-1003">Cell membrane</keyword>
<dbReference type="Proteomes" id="UP000477651">
    <property type="component" value="Unassembled WGS sequence"/>
</dbReference>
<evidence type="ECO:0000313" key="15">
    <source>
        <dbReference type="Proteomes" id="UP000477651"/>
    </source>
</evidence>
<evidence type="ECO:0000256" key="2">
    <source>
        <dbReference type="ARBA" id="ARBA00007379"/>
    </source>
</evidence>
<comment type="subcellular location">
    <subcellularLocation>
        <location evidence="10">Cell inner membrane</location>
    </subcellularLocation>
    <subcellularLocation>
        <location evidence="1">Cell membrane</location>
        <topology evidence="1">Multi-pass membrane protein</topology>
    </subcellularLocation>
</comment>
<keyword evidence="10" id="KW-0997">Cell inner membrane</keyword>
<name>A0A6L9Y9L1_9BURK</name>
<keyword evidence="15" id="KW-1185">Reference proteome</keyword>
<keyword evidence="5 10" id="KW-0132">Cell division</keyword>
<organism evidence="14 15">
    <name type="scientific">Pelistega ratti</name>
    <dbReference type="NCBI Taxonomy" id="2652177"/>
    <lineage>
        <taxon>Bacteria</taxon>
        <taxon>Pseudomonadati</taxon>
        <taxon>Pseudomonadota</taxon>
        <taxon>Betaproteobacteria</taxon>
        <taxon>Burkholderiales</taxon>
        <taxon>Alcaligenaceae</taxon>
        <taxon>Pelistega</taxon>
    </lineage>
</organism>
<keyword evidence="6 11" id="KW-0812">Transmembrane</keyword>
<dbReference type="Pfam" id="PF02687">
    <property type="entry name" value="FtsX"/>
    <property type="match status" value="1"/>
</dbReference>
<evidence type="ECO:0000256" key="5">
    <source>
        <dbReference type="ARBA" id="ARBA00022618"/>
    </source>
</evidence>
<dbReference type="GO" id="GO:0032153">
    <property type="term" value="C:cell division site"/>
    <property type="evidence" value="ECO:0007669"/>
    <property type="project" value="TreeGrafter"/>
</dbReference>
<proteinExistence type="inferred from homology"/>
<dbReference type="InterPro" id="IPR003838">
    <property type="entry name" value="ABC3_permease_C"/>
</dbReference>
<evidence type="ECO:0000256" key="3">
    <source>
        <dbReference type="ARBA" id="ARBA00021907"/>
    </source>
</evidence>
<dbReference type="RefSeq" id="WP_163764899.1">
    <property type="nucleotide sequence ID" value="NZ_JAAGYR010000020.1"/>
</dbReference>
<protein>
    <recommendedName>
        <fullName evidence="3 10">Cell division protein FtsX</fullName>
    </recommendedName>
</protein>
<evidence type="ECO:0000256" key="6">
    <source>
        <dbReference type="ARBA" id="ARBA00022692"/>
    </source>
</evidence>
<reference evidence="14 15" key="1">
    <citation type="submission" date="2020-02" db="EMBL/GenBank/DDBJ databases">
        <title>Pelistega sp. NLN82 were isolated from wild rodents of the Hainan Island.</title>
        <authorList>
            <person name="Niu N."/>
            <person name="Zhou J."/>
        </authorList>
    </citation>
    <scope>NUCLEOTIDE SEQUENCE [LARGE SCALE GENOMIC DNA]</scope>
    <source>
        <strain evidence="14 15">NLN82</strain>
    </source>
</reference>
<sequence>MKTWLRHHIYALKTAIRRLWLTPFSSVTNIIVIAFVLSLPLSVGSIVTSLAPAIKSVSFNPVVTLFMKDTISIEQTQELSQQLQQEYTEDIQHIDVISKQQALDTLRASKEWAESLNVLPANPLPHSIIITLSEKASTDHANSLAAAWGKDSAVEMVQFDSDFAKKLEGILYFFEMLLIILAMGVIAIVIVTIFNTVRMQALVQRDEIAVARLVGATEAFVRRPFLYLGAITGLCASILSIGLTILALSMMNSAILVLSESYGQSFSLILPPFSWLIMTIILVMIIASLSAIWSVTKHSKF</sequence>
<evidence type="ECO:0000256" key="9">
    <source>
        <dbReference type="ARBA" id="ARBA00023306"/>
    </source>
</evidence>
<dbReference type="PIRSF" id="PIRSF003097">
    <property type="entry name" value="FtsX"/>
    <property type="match status" value="1"/>
</dbReference>
<dbReference type="AlphaFoldDB" id="A0A6L9Y9L1"/>
<evidence type="ECO:0000256" key="11">
    <source>
        <dbReference type="SAM" id="Phobius"/>
    </source>
</evidence>
<feature type="transmembrane region" description="Helical" evidence="11">
    <location>
        <begin position="275"/>
        <end position="295"/>
    </location>
</feature>
<dbReference type="EMBL" id="JAAGYR010000020">
    <property type="protein sequence ID" value="NEN76488.1"/>
    <property type="molecule type" value="Genomic_DNA"/>
</dbReference>
<evidence type="ECO:0000313" key="14">
    <source>
        <dbReference type="EMBL" id="NEN76488.1"/>
    </source>
</evidence>
<evidence type="ECO:0000256" key="4">
    <source>
        <dbReference type="ARBA" id="ARBA00022475"/>
    </source>
</evidence>
<evidence type="ECO:0000256" key="8">
    <source>
        <dbReference type="ARBA" id="ARBA00023136"/>
    </source>
</evidence>
<gene>
    <name evidence="14" type="ORF">F9B74_09220</name>
</gene>
<dbReference type="GO" id="GO:0051301">
    <property type="term" value="P:cell division"/>
    <property type="evidence" value="ECO:0007669"/>
    <property type="project" value="UniProtKB-KW"/>
</dbReference>
<comment type="caution">
    <text evidence="14">The sequence shown here is derived from an EMBL/GenBank/DDBJ whole genome shotgun (WGS) entry which is preliminary data.</text>
</comment>
<comment type="function">
    <text evidence="10">Part of the ABC transporter FtsEX involved in cellular division.</text>
</comment>
<feature type="transmembrane region" description="Helical" evidence="11">
    <location>
        <begin position="20"/>
        <end position="41"/>
    </location>
</feature>
<evidence type="ECO:0000256" key="1">
    <source>
        <dbReference type="ARBA" id="ARBA00004651"/>
    </source>
</evidence>
<accession>A0A6L9Y9L1</accession>
<feature type="domain" description="ABC3 transporter permease C-terminal" evidence="12">
    <location>
        <begin position="180"/>
        <end position="298"/>
    </location>
</feature>
<feature type="transmembrane region" description="Helical" evidence="11">
    <location>
        <begin position="170"/>
        <end position="194"/>
    </location>
</feature>
<evidence type="ECO:0000256" key="7">
    <source>
        <dbReference type="ARBA" id="ARBA00022989"/>
    </source>
</evidence>